<dbReference type="SUPFAM" id="SSF140931">
    <property type="entry name" value="Fic-like"/>
    <property type="match status" value="1"/>
</dbReference>
<name>A0A9N9GVZ9_FUNMO</name>
<keyword evidence="3" id="KW-1185">Reference proteome</keyword>
<keyword evidence="1" id="KW-0472">Membrane</keyword>
<reference evidence="2" key="1">
    <citation type="submission" date="2021-06" db="EMBL/GenBank/DDBJ databases">
        <authorList>
            <person name="Kallberg Y."/>
            <person name="Tangrot J."/>
            <person name="Rosling A."/>
        </authorList>
    </citation>
    <scope>NUCLEOTIDE SEQUENCE</scope>
    <source>
        <strain evidence="2">87-6 pot B 2015</strain>
    </source>
</reference>
<comment type="caution">
    <text evidence="2">The sequence shown here is derived from an EMBL/GenBank/DDBJ whole genome shotgun (WGS) entry which is preliminary data.</text>
</comment>
<dbReference type="AlphaFoldDB" id="A0A9N9GVZ9"/>
<dbReference type="Gene3D" id="1.10.3290.10">
    <property type="entry name" value="Fido-like domain"/>
    <property type="match status" value="1"/>
</dbReference>
<gene>
    <name evidence="2" type="ORF">FMOSSE_LOCUS10622</name>
</gene>
<evidence type="ECO:0000256" key="1">
    <source>
        <dbReference type="SAM" id="Phobius"/>
    </source>
</evidence>
<proteinExistence type="predicted"/>
<evidence type="ECO:0000313" key="3">
    <source>
        <dbReference type="Proteomes" id="UP000789375"/>
    </source>
</evidence>
<sequence length="225" mass="26856">MNRFPLTKSSFSYNARKNQLRLLFSSNINFQDFSPEQEADRLMLLKKENYFRPFEFMARDYNYQVRLKDLLKGIDNLKASIKIPPVNILQQREINLDDIKNVHKIMLSDIPVETYGFEDDDIQNVGEFWKVGVVANDVHETVYLYLEEVPPLMKRFIQFRDEYIIIMIFTLLLLHYVYFQPFFIFIHLLMVMGMLVVQLWHIILSTVAIHLLFFNIMQHGVAKHD</sequence>
<dbReference type="InterPro" id="IPR036597">
    <property type="entry name" value="Fido-like_dom_sf"/>
</dbReference>
<dbReference type="Proteomes" id="UP000789375">
    <property type="component" value="Unassembled WGS sequence"/>
</dbReference>
<feature type="transmembrane region" description="Helical" evidence="1">
    <location>
        <begin position="163"/>
        <end position="179"/>
    </location>
</feature>
<evidence type="ECO:0000313" key="2">
    <source>
        <dbReference type="EMBL" id="CAG8633765.1"/>
    </source>
</evidence>
<dbReference type="EMBL" id="CAJVPP010003625">
    <property type="protein sequence ID" value="CAG8633765.1"/>
    <property type="molecule type" value="Genomic_DNA"/>
</dbReference>
<organism evidence="2 3">
    <name type="scientific">Funneliformis mosseae</name>
    <name type="common">Endomycorrhizal fungus</name>
    <name type="synonym">Glomus mosseae</name>
    <dbReference type="NCBI Taxonomy" id="27381"/>
    <lineage>
        <taxon>Eukaryota</taxon>
        <taxon>Fungi</taxon>
        <taxon>Fungi incertae sedis</taxon>
        <taxon>Mucoromycota</taxon>
        <taxon>Glomeromycotina</taxon>
        <taxon>Glomeromycetes</taxon>
        <taxon>Glomerales</taxon>
        <taxon>Glomeraceae</taxon>
        <taxon>Funneliformis</taxon>
    </lineage>
</organism>
<accession>A0A9N9GVZ9</accession>
<feature type="transmembrane region" description="Helical" evidence="1">
    <location>
        <begin position="185"/>
        <end position="214"/>
    </location>
</feature>
<protein>
    <submittedName>
        <fullName evidence="2">5090_t:CDS:1</fullName>
    </submittedName>
</protein>
<keyword evidence="1" id="KW-1133">Transmembrane helix</keyword>
<keyword evidence="1" id="KW-0812">Transmembrane</keyword>